<reference evidence="1" key="1">
    <citation type="submission" date="2019-12" db="EMBL/GenBank/DDBJ databases">
        <title>An insight into the sialome of adult female Ixodes ricinus ticks feeding for 6 days.</title>
        <authorList>
            <person name="Perner J."/>
            <person name="Ribeiro J.M.C."/>
        </authorList>
    </citation>
    <scope>NUCLEOTIDE SEQUENCE</scope>
    <source>
        <strain evidence="1">Semi-engorged</strain>
        <tissue evidence="1">Salivary glands</tissue>
    </source>
</reference>
<accession>A0A6B0UI35</accession>
<sequence length="97" mass="11333">MVIKSFLVLFFFIRKRLTRGFGARTMRQAVRNLLWGYFVLCFFRYLKLQSHIEHTKETEFVADTTSCLSADTPQRGLAERSLCVVLAVRPLLTLKIF</sequence>
<proteinExistence type="predicted"/>
<organism evidence="1">
    <name type="scientific">Ixodes ricinus</name>
    <name type="common">Common tick</name>
    <name type="synonym">Acarus ricinus</name>
    <dbReference type="NCBI Taxonomy" id="34613"/>
    <lineage>
        <taxon>Eukaryota</taxon>
        <taxon>Metazoa</taxon>
        <taxon>Ecdysozoa</taxon>
        <taxon>Arthropoda</taxon>
        <taxon>Chelicerata</taxon>
        <taxon>Arachnida</taxon>
        <taxon>Acari</taxon>
        <taxon>Parasitiformes</taxon>
        <taxon>Ixodida</taxon>
        <taxon>Ixodoidea</taxon>
        <taxon>Ixodidae</taxon>
        <taxon>Ixodinae</taxon>
        <taxon>Ixodes</taxon>
    </lineage>
</organism>
<name>A0A6B0UI35_IXORI</name>
<dbReference type="AlphaFoldDB" id="A0A6B0UI35"/>
<dbReference type="EMBL" id="GIFC01005500">
    <property type="protein sequence ID" value="MXU87583.1"/>
    <property type="molecule type" value="Transcribed_RNA"/>
</dbReference>
<evidence type="ECO:0000313" key="1">
    <source>
        <dbReference type="EMBL" id="MXU87583.1"/>
    </source>
</evidence>
<protein>
    <submittedName>
        <fullName evidence="1">Putative secreted protein</fullName>
    </submittedName>
</protein>